<dbReference type="InterPro" id="IPR050597">
    <property type="entry name" value="Cytochrome_c_Oxidase_Subunit"/>
</dbReference>
<evidence type="ECO:0000256" key="3">
    <source>
        <dbReference type="ARBA" id="ARBA00022982"/>
    </source>
</evidence>
<feature type="chain" id="PRO_5040901378" evidence="6">
    <location>
        <begin position="31"/>
        <end position="124"/>
    </location>
</feature>
<dbReference type="EMBL" id="JAHXDN010000004">
    <property type="protein sequence ID" value="MBW4709019.1"/>
    <property type="molecule type" value="Genomic_DNA"/>
</dbReference>
<evidence type="ECO:0000259" key="7">
    <source>
        <dbReference type="PROSITE" id="PS51007"/>
    </source>
</evidence>
<evidence type="ECO:0000256" key="6">
    <source>
        <dbReference type="SAM" id="SignalP"/>
    </source>
</evidence>
<keyword evidence="9" id="KW-1185">Reference proteome</keyword>
<evidence type="ECO:0000256" key="4">
    <source>
        <dbReference type="ARBA" id="ARBA00023004"/>
    </source>
</evidence>
<keyword evidence="1" id="KW-0813">Transport</keyword>
<dbReference type="GO" id="GO:0009055">
    <property type="term" value="F:electron transfer activity"/>
    <property type="evidence" value="ECO:0007669"/>
    <property type="project" value="InterPro"/>
</dbReference>
<sequence>MQASLSLPSMAIVAMALFAAASYSGNPAQAEGVTDAKADARSGDAGLGEVLYRKTCRACHGPTAKGMASYPKLRDQTVSYLVDKLERYRAGEKLGPNTALMAPRAKELSDEDILNISTFIALLE</sequence>
<dbReference type="AlphaFoldDB" id="A0A9X1K1A9"/>
<keyword evidence="4 5" id="KW-0408">Iron</keyword>
<feature type="signal peptide" evidence="6">
    <location>
        <begin position="1"/>
        <end position="30"/>
    </location>
</feature>
<dbReference type="InterPro" id="IPR009056">
    <property type="entry name" value="Cyt_c-like_dom"/>
</dbReference>
<dbReference type="Proteomes" id="UP001138661">
    <property type="component" value="Unassembled WGS sequence"/>
</dbReference>
<dbReference type="PROSITE" id="PS51007">
    <property type="entry name" value="CYTC"/>
    <property type="match status" value="1"/>
</dbReference>
<keyword evidence="3" id="KW-0249">Electron transport</keyword>
<organism evidence="8 9">
    <name type="scientific">Roseobacter insulae</name>
    <dbReference type="NCBI Taxonomy" id="2859783"/>
    <lineage>
        <taxon>Bacteria</taxon>
        <taxon>Pseudomonadati</taxon>
        <taxon>Pseudomonadota</taxon>
        <taxon>Alphaproteobacteria</taxon>
        <taxon>Rhodobacterales</taxon>
        <taxon>Roseobacteraceae</taxon>
        <taxon>Roseobacter</taxon>
    </lineage>
</organism>
<evidence type="ECO:0000256" key="5">
    <source>
        <dbReference type="PROSITE-ProRule" id="PRU00433"/>
    </source>
</evidence>
<gene>
    <name evidence="8" type="ORF">KX928_14610</name>
</gene>
<dbReference type="GO" id="GO:0046872">
    <property type="term" value="F:metal ion binding"/>
    <property type="evidence" value="ECO:0007669"/>
    <property type="project" value="UniProtKB-KW"/>
</dbReference>
<proteinExistence type="predicted"/>
<evidence type="ECO:0000256" key="2">
    <source>
        <dbReference type="ARBA" id="ARBA00022723"/>
    </source>
</evidence>
<dbReference type="Pfam" id="PF13442">
    <property type="entry name" value="Cytochrome_CBB3"/>
    <property type="match status" value="1"/>
</dbReference>
<evidence type="ECO:0000256" key="1">
    <source>
        <dbReference type="ARBA" id="ARBA00022448"/>
    </source>
</evidence>
<evidence type="ECO:0000313" key="9">
    <source>
        <dbReference type="Proteomes" id="UP001138661"/>
    </source>
</evidence>
<keyword evidence="6" id="KW-0732">Signal</keyword>
<accession>A0A9X1K1A9</accession>
<dbReference type="RefSeq" id="WP_219504090.1">
    <property type="nucleotide sequence ID" value="NZ_JAHXDN010000004.1"/>
</dbReference>
<dbReference type="PANTHER" id="PTHR33751">
    <property type="entry name" value="CBB3-TYPE CYTOCHROME C OXIDASE SUBUNIT FIXP"/>
    <property type="match status" value="1"/>
</dbReference>
<keyword evidence="5" id="KW-0349">Heme</keyword>
<name>A0A9X1K1A9_9RHOB</name>
<protein>
    <submittedName>
        <fullName evidence="8">C-type cytochrome</fullName>
    </submittedName>
</protein>
<dbReference type="PANTHER" id="PTHR33751:SF9">
    <property type="entry name" value="CYTOCHROME C4"/>
    <property type="match status" value="1"/>
</dbReference>
<comment type="caution">
    <text evidence="8">The sequence shown here is derived from an EMBL/GenBank/DDBJ whole genome shotgun (WGS) entry which is preliminary data.</text>
</comment>
<feature type="domain" description="Cytochrome c" evidence="7">
    <location>
        <begin position="43"/>
        <end position="124"/>
    </location>
</feature>
<dbReference type="GO" id="GO:0020037">
    <property type="term" value="F:heme binding"/>
    <property type="evidence" value="ECO:0007669"/>
    <property type="project" value="InterPro"/>
</dbReference>
<reference evidence="8" key="1">
    <citation type="submission" date="2021-07" db="EMBL/GenBank/DDBJ databases">
        <title>Roseobacter insulae sp. nov., isolated from a tidal flat.</title>
        <authorList>
            <person name="Park S."/>
            <person name="Yoon J.-H."/>
        </authorList>
    </citation>
    <scope>NUCLEOTIDE SEQUENCE</scope>
    <source>
        <strain evidence="8">YSTF-M11</strain>
    </source>
</reference>
<keyword evidence="2 5" id="KW-0479">Metal-binding</keyword>
<evidence type="ECO:0000313" key="8">
    <source>
        <dbReference type="EMBL" id="MBW4709019.1"/>
    </source>
</evidence>